<keyword evidence="4 6" id="KW-0378">Hydrolase</keyword>
<dbReference type="CDD" id="cd00737">
    <property type="entry name" value="lyz_endolysin_autolysin"/>
    <property type="match status" value="1"/>
</dbReference>
<dbReference type="PANTHER" id="PTHR38107">
    <property type="match status" value="1"/>
</dbReference>
<accession>A0ABT1W874</accession>
<dbReference type="InterPro" id="IPR023346">
    <property type="entry name" value="Lysozyme-like_dom_sf"/>
</dbReference>
<dbReference type="InterPro" id="IPR023347">
    <property type="entry name" value="Lysozyme_dom_sf"/>
</dbReference>
<dbReference type="PANTHER" id="PTHR38107:SF3">
    <property type="entry name" value="LYSOZYME RRRD-RELATED"/>
    <property type="match status" value="1"/>
</dbReference>
<evidence type="ECO:0000256" key="3">
    <source>
        <dbReference type="ARBA" id="ARBA00023200"/>
    </source>
</evidence>
<gene>
    <name evidence="6" type="ORF">NFI95_11590</name>
</gene>
<evidence type="ECO:0000313" key="7">
    <source>
        <dbReference type="Proteomes" id="UP001524587"/>
    </source>
</evidence>
<feature type="region of interest" description="Disordered" evidence="5">
    <location>
        <begin position="69"/>
        <end position="96"/>
    </location>
</feature>
<dbReference type="Proteomes" id="UP001524587">
    <property type="component" value="Unassembled WGS sequence"/>
</dbReference>
<organism evidence="6 7">
    <name type="scientific">Endosaccharibacter trunci</name>
    <dbReference type="NCBI Taxonomy" id="2812733"/>
    <lineage>
        <taxon>Bacteria</taxon>
        <taxon>Pseudomonadati</taxon>
        <taxon>Pseudomonadota</taxon>
        <taxon>Alphaproteobacteria</taxon>
        <taxon>Acetobacterales</taxon>
        <taxon>Acetobacteraceae</taxon>
        <taxon>Endosaccharibacter</taxon>
    </lineage>
</organism>
<reference evidence="6 7" key="1">
    <citation type="submission" date="2022-06" db="EMBL/GenBank/DDBJ databases">
        <title>Endosaccharibacter gen. nov., sp. nov., endophytic bacteria isolated from sugarcane.</title>
        <authorList>
            <person name="Pitiwittayakul N."/>
            <person name="Yukphan P."/>
            <person name="Charoenyingcharoen P."/>
            <person name="Tanasupawat S."/>
        </authorList>
    </citation>
    <scope>NUCLEOTIDE SEQUENCE [LARGE SCALE GENOMIC DNA]</scope>
    <source>
        <strain evidence="6 7">KSS8</strain>
    </source>
</reference>
<proteinExistence type="inferred from homology"/>
<evidence type="ECO:0000256" key="4">
    <source>
        <dbReference type="RuleBase" id="RU003788"/>
    </source>
</evidence>
<keyword evidence="7" id="KW-1185">Reference proteome</keyword>
<name>A0ABT1W874_9PROT</name>
<dbReference type="Pfam" id="PF00959">
    <property type="entry name" value="Phage_lysozyme"/>
    <property type="match status" value="1"/>
</dbReference>
<dbReference type="EMBL" id="JAMSKV010000010">
    <property type="protein sequence ID" value="MCQ8279088.1"/>
    <property type="molecule type" value="Genomic_DNA"/>
</dbReference>
<dbReference type="Gene3D" id="1.10.530.40">
    <property type="match status" value="1"/>
</dbReference>
<sequence length="347" mass="36291">MAHADLNALGLGDTLRAMSAPSFKRAPVAEAEPAIPEDFAALPGATPSAGTGHRVLDLVMRPDAPLPPAIRAVTGAPGGKQAGRDSVADAGSSGTITTGDVATLLRGMREAELSPPSGSVQLAQAGASDVPTMLHMEGKAAATPPAHPLAIAVPVAQLKTSSKGLAFIEKEEEQPGVSNTLHHPSAASGVTLGPGYDMKNKTVEQITKDLELIGIKAKVAEKIAGASHLAPDKIDKFIEDNRALINLTSLQQAKLLAFTIGTYEDKVRRNITVPLKPYEFDALVSFLYNPGHGWPDVCVAINNGDFNAAAEAMKKQTKSGKKVLSGLVRRRQHETDLLLNGNYGAAE</sequence>
<dbReference type="SUPFAM" id="SSF53955">
    <property type="entry name" value="Lysozyme-like"/>
    <property type="match status" value="1"/>
</dbReference>
<dbReference type="InterPro" id="IPR002196">
    <property type="entry name" value="Glyco_hydro_24"/>
</dbReference>
<dbReference type="InterPro" id="IPR033907">
    <property type="entry name" value="Endolysin_autolysin"/>
</dbReference>
<keyword evidence="3" id="KW-1035">Host cytoplasm</keyword>
<keyword evidence="1 4" id="KW-0929">Antimicrobial</keyword>
<evidence type="ECO:0000256" key="5">
    <source>
        <dbReference type="SAM" id="MobiDB-lite"/>
    </source>
</evidence>
<comment type="catalytic activity">
    <reaction evidence="4">
        <text>Hydrolysis of (1-&gt;4)-beta-linkages between N-acetylmuramic acid and N-acetyl-D-glucosamine residues in a peptidoglycan and between N-acetyl-D-glucosamine residues in chitodextrins.</text>
        <dbReference type="EC" id="3.2.1.17"/>
    </reaction>
</comment>
<feature type="region of interest" description="Disordered" evidence="5">
    <location>
        <begin position="174"/>
        <end position="193"/>
    </location>
</feature>
<evidence type="ECO:0000313" key="6">
    <source>
        <dbReference type="EMBL" id="MCQ8279088.1"/>
    </source>
</evidence>
<comment type="caution">
    <text evidence="6">The sequence shown here is derived from an EMBL/GenBank/DDBJ whole genome shotgun (WGS) entry which is preliminary data.</text>
</comment>
<keyword evidence="4" id="KW-0326">Glycosidase</keyword>
<protein>
    <recommendedName>
        <fullName evidence="4">Lysozyme</fullName>
        <ecNumber evidence="4">3.2.1.17</ecNumber>
    </recommendedName>
</protein>
<dbReference type="EC" id="3.2.1.17" evidence="4"/>
<evidence type="ECO:0000256" key="2">
    <source>
        <dbReference type="ARBA" id="ARBA00022638"/>
    </source>
</evidence>
<comment type="similarity">
    <text evidence="4">Belongs to the glycosyl hydrolase 24 family.</text>
</comment>
<keyword evidence="2 4" id="KW-0081">Bacteriolytic enzyme</keyword>
<dbReference type="InterPro" id="IPR051018">
    <property type="entry name" value="Bacteriophage_GH24"/>
</dbReference>
<dbReference type="GO" id="GO:0016787">
    <property type="term" value="F:hydrolase activity"/>
    <property type="evidence" value="ECO:0007669"/>
    <property type="project" value="UniProtKB-KW"/>
</dbReference>
<evidence type="ECO:0000256" key="1">
    <source>
        <dbReference type="ARBA" id="ARBA00022529"/>
    </source>
</evidence>
<dbReference type="RefSeq" id="WP_422864575.1">
    <property type="nucleotide sequence ID" value="NZ_JAMSKV010000010.1"/>
</dbReference>